<evidence type="ECO:0000256" key="1">
    <source>
        <dbReference type="ARBA" id="ARBA00001974"/>
    </source>
</evidence>
<comment type="caution">
    <text evidence="7">The sequence shown here is derived from an EMBL/GenBank/DDBJ whole genome shotgun (WGS) entry which is preliminary data.</text>
</comment>
<dbReference type="SUPFAM" id="SSF51905">
    <property type="entry name" value="FAD/NAD(P)-binding domain"/>
    <property type="match status" value="1"/>
</dbReference>
<organism evidence="7 8">
    <name type="scientific">Rubritalea halochordaticola</name>
    <dbReference type="NCBI Taxonomy" id="714537"/>
    <lineage>
        <taxon>Bacteria</taxon>
        <taxon>Pseudomonadati</taxon>
        <taxon>Verrucomicrobiota</taxon>
        <taxon>Verrucomicrobiia</taxon>
        <taxon>Verrucomicrobiales</taxon>
        <taxon>Rubritaleaceae</taxon>
        <taxon>Rubritalea</taxon>
    </lineage>
</organism>
<dbReference type="PANTHER" id="PTHR13789">
    <property type="entry name" value="MONOOXYGENASE"/>
    <property type="match status" value="1"/>
</dbReference>
<dbReference type="Proteomes" id="UP001424741">
    <property type="component" value="Unassembled WGS sequence"/>
</dbReference>
<evidence type="ECO:0000313" key="7">
    <source>
        <dbReference type="EMBL" id="GAA5494036.1"/>
    </source>
</evidence>
<comment type="cofactor">
    <cofactor evidence="1">
        <name>FAD</name>
        <dbReference type="ChEBI" id="CHEBI:57692"/>
    </cofactor>
</comment>
<evidence type="ECO:0000256" key="3">
    <source>
        <dbReference type="ARBA" id="ARBA00022827"/>
    </source>
</evidence>
<reference evidence="7 8" key="1">
    <citation type="submission" date="2024-02" db="EMBL/GenBank/DDBJ databases">
        <title>Rubritalea halochordaticola NBRC 107102.</title>
        <authorList>
            <person name="Ichikawa N."/>
            <person name="Katano-Makiyama Y."/>
            <person name="Hidaka K."/>
        </authorList>
    </citation>
    <scope>NUCLEOTIDE SEQUENCE [LARGE SCALE GENOMIC DNA]</scope>
    <source>
        <strain evidence="7 8">NBRC 107102</strain>
    </source>
</reference>
<proteinExistence type="predicted"/>
<keyword evidence="4" id="KW-0560">Oxidoreductase</keyword>
<dbReference type="InterPro" id="IPR036188">
    <property type="entry name" value="FAD/NAD-bd_sf"/>
</dbReference>
<keyword evidence="3" id="KW-0274">FAD</keyword>
<dbReference type="PRINTS" id="PR00420">
    <property type="entry name" value="RNGMNOXGNASE"/>
</dbReference>
<evidence type="ECO:0000313" key="8">
    <source>
        <dbReference type="Proteomes" id="UP001424741"/>
    </source>
</evidence>
<gene>
    <name evidence="7" type="primary">nicC</name>
    <name evidence="7" type="ORF">Rhal01_00191</name>
</gene>
<evidence type="ECO:0000256" key="2">
    <source>
        <dbReference type="ARBA" id="ARBA00022630"/>
    </source>
</evidence>
<dbReference type="InterPro" id="IPR002938">
    <property type="entry name" value="FAD-bd"/>
</dbReference>
<name>A0ABP9UU78_9BACT</name>
<keyword evidence="8" id="KW-1185">Reference proteome</keyword>
<keyword evidence="2" id="KW-0285">Flavoprotein</keyword>
<dbReference type="Gene3D" id="3.50.50.60">
    <property type="entry name" value="FAD/NAD(P)-binding domain"/>
    <property type="match status" value="1"/>
</dbReference>
<evidence type="ECO:0000259" key="6">
    <source>
        <dbReference type="Pfam" id="PF01494"/>
    </source>
</evidence>
<dbReference type="Pfam" id="PF01494">
    <property type="entry name" value="FAD_binding_3"/>
    <property type="match status" value="1"/>
</dbReference>
<protein>
    <submittedName>
        <fullName evidence="7">6-hydroxynicotinate 3-monooxygenase</fullName>
    </submittedName>
</protein>
<feature type="domain" description="FAD-binding" evidence="6">
    <location>
        <begin position="8"/>
        <end position="336"/>
    </location>
</feature>
<evidence type="ECO:0000256" key="5">
    <source>
        <dbReference type="ARBA" id="ARBA00023033"/>
    </source>
</evidence>
<dbReference type="RefSeq" id="WP_346187080.1">
    <property type="nucleotide sequence ID" value="NZ_BAABRL010000001.1"/>
</dbReference>
<sequence length="418" mass="46713">MSSIPRYRIAIVGFGSAGASAGIMLAARGHEVHLFERAPQNEPVGAGFLLQPSGMKVLRDMGILDELLPETAQVEKLFCRNTRDQVMLDLHYNDLAQSLFGAGTHRGTFLTLLEKHAITSGVHLHWGHPIASFTQSPQKVALTEENGTTHKDFDLLLIGDGARSELRKQTSIPIKCKQYPWGALWFIGQRTEGFANDTLWQAVESTNLLNGFLPTGTRDDLLSLFWSIRMDRVDKWFSSDLNQWKEQVCYMAPQAEDYLKQIHDHHDLKVASYYDVVMPYWHDGRTVILGDAAHALSPQLGQGVNLALLDAATLVESIEQHPLNEALPAYSRTRKAHLAFYQRATRWTTPFFQSDMKALGLIRDLAFPLANSIPYVRNQMVATMAGLKTGIFSMMSTESPSLPVRKNQYLLDDSASAS</sequence>
<keyword evidence="5" id="KW-0503">Monooxygenase</keyword>
<accession>A0ABP9UU78</accession>
<evidence type="ECO:0000256" key="4">
    <source>
        <dbReference type="ARBA" id="ARBA00023002"/>
    </source>
</evidence>
<dbReference type="InterPro" id="IPR050493">
    <property type="entry name" value="FAD-dep_Monooxygenase_BioMet"/>
</dbReference>
<dbReference type="PANTHER" id="PTHR13789:SF318">
    <property type="entry name" value="GERANYLGERANYL DIPHOSPHATE REDUCTASE"/>
    <property type="match status" value="1"/>
</dbReference>
<dbReference type="EMBL" id="BAABRL010000001">
    <property type="protein sequence ID" value="GAA5494036.1"/>
    <property type="molecule type" value="Genomic_DNA"/>
</dbReference>